<dbReference type="EMBL" id="JARJCN010000004">
    <property type="protein sequence ID" value="KAJ7101307.1"/>
    <property type="molecule type" value="Genomic_DNA"/>
</dbReference>
<comment type="caution">
    <text evidence="1">The sequence shown here is derived from an EMBL/GenBank/DDBJ whole genome shotgun (WGS) entry which is preliminary data.</text>
</comment>
<sequence>MHPLRFLCSPQALIWRTAYCSPSAPLYRRSCAAMRRSTVRTTAPPLSTPLTASPQLHARPSVSCGSRDAAVPVPSTVLVHPVSRRCVRRSPQALTTLPAYGPLPVLYRLPASTDARTERCAAPPVSAARRSLQHSVRPAVTLVPPARASPCARPWHARP</sequence>
<accession>A0AAD6UM14</accession>
<proteinExistence type="predicted"/>
<evidence type="ECO:0000313" key="1">
    <source>
        <dbReference type="EMBL" id="KAJ7101307.1"/>
    </source>
</evidence>
<dbReference type="Proteomes" id="UP001222325">
    <property type="component" value="Unassembled WGS sequence"/>
</dbReference>
<organism evidence="1 2">
    <name type="scientific">Mycena belliarum</name>
    <dbReference type="NCBI Taxonomy" id="1033014"/>
    <lineage>
        <taxon>Eukaryota</taxon>
        <taxon>Fungi</taxon>
        <taxon>Dikarya</taxon>
        <taxon>Basidiomycota</taxon>
        <taxon>Agaricomycotina</taxon>
        <taxon>Agaricomycetes</taxon>
        <taxon>Agaricomycetidae</taxon>
        <taxon>Agaricales</taxon>
        <taxon>Marasmiineae</taxon>
        <taxon>Mycenaceae</taxon>
        <taxon>Mycena</taxon>
    </lineage>
</organism>
<dbReference type="AlphaFoldDB" id="A0AAD6UM14"/>
<gene>
    <name evidence="1" type="ORF">B0H15DRAFT_815624</name>
</gene>
<keyword evidence="2" id="KW-1185">Reference proteome</keyword>
<reference evidence="1" key="1">
    <citation type="submission" date="2023-03" db="EMBL/GenBank/DDBJ databases">
        <title>Massive genome expansion in bonnet fungi (Mycena s.s.) driven by repeated elements and novel gene families across ecological guilds.</title>
        <authorList>
            <consortium name="Lawrence Berkeley National Laboratory"/>
            <person name="Harder C.B."/>
            <person name="Miyauchi S."/>
            <person name="Viragh M."/>
            <person name="Kuo A."/>
            <person name="Thoen E."/>
            <person name="Andreopoulos B."/>
            <person name="Lu D."/>
            <person name="Skrede I."/>
            <person name="Drula E."/>
            <person name="Henrissat B."/>
            <person name="Morin E."/>
            <person name="Kohler A."/>
            <person name="Barry K."/>
            <person name="LaButti K."/>
            <person name="Morin E."/>
            <person name="Salamov A."/>
            <person name="Lipzen A."/>
            <person name="Mereny Z."/>
            <person name="Hegedus B."/>
            <person name="Baldrian P."/>
            <person name="Stursova M."/>
            <person name="Weitz H."/>
            <person name="Taylor A."/>
            <person name="Grigoriev I.V."/>
            <person name="Nagy L.G."/>
            <person name="Martin F."/>
            <person name="Kauserud H."/>
        </authorList>
    </citation>
    <scope>NUCLEOTIDE SEQUENCE</scope>
    <source>
        <strain evidence="1">CBHHK173m</strain>
    </source>
</reference>
<protein>
    <submittedName>
        <fullName evidence="1">Uncharacterized protein</fullName>
    </submittedName>
</protein>
<name>A0AAD6UM14_9AGAR</name>
<evidence type="ECO:0000313" key="2">
    <source>
        <dbReference type="Proteomes" id="UP001222325"/>
    </source>
</evidence>